<gene>
    <name evidence="2" type="ORF">KI387_043731</name>
</gene>
<evidence type="ECO:0000313" key="3">
    <source>
        <dbReference type="Proteomes" id="UP000824469"/>
    </source>
</evidence>
<organism evidence="2 3">
    <name type="scientific">Taxus chinensis</name>
    <name type="common">Chinese yew</name>
    <name type="synonym">Taxus wallichiana var. chinensis</name>
    <dbReference type="NCBI Taxonomy" id="29808"/>
    <lineage>
        <taxon>Eukaryota</taxon>
        <taxon>Viridiplantae</taxon>
        <taxon>Streptophyta</taxon>
        <taxon>Embryophyta</taxon>
        <taxon>Tracheophyta</taxon>
        <taxon>Spermatophyta</taxon>
        <taxon>Pinopsida</taxon>
        <taxon>Pinidae</taxon>
        <taxon>Conifers II</taxon>
        <taxon>Cupressales</taxon>
        <taxon>Taxaceae</taxon>
        <taxon>Taxus</taxon>
    </lineage>
</organism>
<keyword evidence="3" id="KW-1185">Reference proteome</keyword>
<dbReference type="AlphaFoldDB" id="A0AA38LRJ8"/>
<protein>
    <submittedName>
        <fullName evidence="2">Uncharacterized protein</fullName>
    </submittedName>
</protein>
<feature type="region of interest" description="Disordered" evidence="1">
    <location>
        <begin position="150"/>
        <end position="213"/>
    </location>
</feature>
<name>A0AA38LRJ8_TAXCH</name>
<evidence type="ECO:0000256" key="1">
    <source>
        <dbReference type="SAM" id="MobiDB-lite"/>
    </source>
</evidence>
<dbReference type="EMBL" id="JAHRHJ020000001">
    <property type="protein sequence ID" value="KAH9332150.1"/>
    <property type="molecule type" value="Genomic_DNA"/>
</dbReference>
<evidence type="ECO:0000313" key="2">
    <source>
        <dbReference type="EMBL" id="KAH9332150.1"/>
    </source>
</evidence>
<sequence length="213" mass="21575">MHQASRVTPAARATGYIQIWLSEMVGSHGAATSSACRERHYLLQVFVRGPDSGRYRMETLQRPSPAQRRLSTVTLDLVHVLDSRMEAGRVREDTPREGLVGWSESGEGSIAHTARLGSGDGRERSPQGPSVVITGAACCCAGTDRGLTGAASPGSGTGTGSTTSSSTAIGAGIGTGTDTTASSGTATGTTSTDTRGTGSRSLGTSPSTDGGTG</sequence>
<proteinExistence type="predicted"/>
<accession>A0AA38LRJ8</accession>
<reference evidence="2 3" key="1">
    <citation type="journal article" date="2021" name="Nat. Plants">
        <title>The Taxus genome provides insights into paclitaxel biosynthesis.</title>
        <authorList>
            <person name="Xiong X."/>
            <person name="Gou J."/>
            <person name="Liao Q."/>
            <person name="Li Y."/>
            <person name="Zhou Q."/>
            <person name="Bi G."/>
            <person name="Li C."/>
            <person name="Du R."/>
            <person name="Wang X."/>
            <person name="Sun T."/>
            <person name="Guo L."/>
            <person name="Liang H."/>
            <person name="Lu P."/>
            <person name="Wu Y."/>
            <person name="Zhang Z."/>
            <person name="Ro D.K."/>
            <person name="Shang Y."/>
            <person name="Huang S."/>
            <person name="Yan J."/>
        </authorList>
    </citation>
    <scope>NUCLEOTIDE SEQUENCE [LARGE SCALE GENOMIC DNA]</scope>
    <source>
        <strain evidence="2">Ta-2019</strain>
    </source>
</reference>
<dbReference type="Proteomes" id="UP000824469">
    <property type="component" value="Unassembled WGS sequence"/>
</dbReference>
<comment type="caution">
    <text evidence="2">The sequence shown here is derived from an EMBL/GenBank/DDBJ whole genome shotgun (WGS) entry which is preliminary data.</text>
</comment>
<feature type="region of interest" description="Disordered" evidence="1">
    <location>
        <begin position="98"/>
        <end position="129"/>
    </location>
</feature>